<dbReference type="Gene3D" id="1.10.1130.20">
    <property type="match status" value="1"/>
</dbReference>
<sequence>MKLKKRDILLVTIGAAIVVFLLSAPPATTNPVPYDDTHRQYYDLARDEGKKSAERFCEDCHNQDMMPLPEGHPPKYRCLFCHRLERDK</sequence>
<accession>A0A0C2HMW4</accession>
<dbReference type="RefSeq" id="WP_040099881.1">
    <property type="nucleotide sequence ID" value="NZ_JWJD01000004.1"/>
</dbReference>
<dbReference type="EMBL" id="JWJD01000004">
    <property type="protein sequence ID" value="KIH76305.1"/>
    <property type="molecule type" value="Genomic_DNA"/>
</dbReference>
<dbReference type="Proteomes" id="UP000035068">
    <property type="component" value="Unassembled WGS sequence"/>
</dbReference>
<protein>
    <submittedName>
        <fullName evidence="2">Cytochrome c</fullName>
    </submittedName>
</protein>
<proteinExistence type="predicted"/>
<organism evidence="2 3">
    <name type="scientific">Geoalkalibacter ferrihydriticus DSM 17813</name>
    <dbReference type="NCBI Taxonomy" id="1121915"/>
    <lineage>
        <taxon>Bacteria</taxon>
        <taxon>Pseudomonadati</taxon>
        <taxon>Thermodesulfobacteriota</taxon>
        <taxon>Desulfuromonadia</taxon>
        <taxon>Desulfuromonadales</taxon>
        <taxon>Geoalkalibacteraceae</taxon>
        <taxon>Geoalkalibacter</taxon>
    </lineage>
</organism>
<feature type="signal peptide" evidence="1">
    <location>
        <begin position="1"/>
        <end position="29"/>
    </location>
</feature>
<evidence type="ECO:0000256" key="1">
    <source>
        <dbReference type="SAM" id="SignalP"/>
    </source>
</evidence>
<name>A0A0C2HMW4_9BACT</name>
<reference evidence="2 3" key="1">
    <citation type="submission" date="2014-12" db="EMBL/GenBank/DDBJ databases">
        <title>Genomes of Geoalkalibacter ferrihydriticus and Geoalkalibacter subterraneus, two haloalkaliphilic metal-reducing members of the Geobacteraceae.</title>
        <authorList>
            <person name="Badalamenti J.P."/>
            <person name="Torres C.I."/>
            <person name="Krajmalnik-Brown R."/>
            <person name="Bond D.R."/>
        </authorList>
    </citation>
    <scope>NUCLEOTIDE SEQUENCE [LARGE SCALE GENOMIC DNA]</scope>
    <source>
        <strain evidence="2 3">DSM 17813</strain>
    </source>
</reference>
<keyword evidence="1" id="KW-0732">Signal</keyword>
<feature type="chain" id="PRO_5002149898" evidence="1">
    <location>
        <begin position="30"/>
        <end position="88"/>
    </location>
</feature>
<dbReference type="AlphaFoldDB" id="A0A0C2HMW4"/>
<keyword evidence="3" id="KW-1185">Reference proteome</keyword>
<dbReference type="InterPro" id="IPR036280">
    <property type="entry name" value="Multihaem_cyt_sf"/>
</dbReference>
<evidence type="ECO:0000313" key="2">
    <source>
        <dbReference type="EMBL" id="KIH76305.1"/>
    </source>
</evidence>
<gene>
    <name evidence="2" type="ORF">GFER_11910</name>
</gene>
<dbReference type="SUPFAM" id="SSF48695">
    <property type="entry name" value="Multiheme cytochromes"/>
    <property type="match status" value="1"/>
</dbReference>
<evidence type="ECO:0000313" key="3">
    <source>
        <dbReference type="Proteomes" id="UP000035068"/>
    </source>
</evidence>
<comment type="caution">
    <text evidence="2">The sequence shown here is derived from an EMBL/GenBank/DDBJ whole genome shotgun (WGS) entry which is preliminary data.</text>
</comment>